<name>A0A160FNV3_9BURK</name>
<evidence type="ECO:0000256" key="1">
    <source>
        <dbReference type="SAM" id="MobiDB-lite"/>
    </source>
</evidence>
<evidence type="ECO:0000313" key="3">
    <source>
        <dbReference type="Proteomes" id="UP000076852"/>
    </source>
</evidence>
<dbReference type="STRING" id="1804984.AYM40_17860"/>
<proteinExistence type="predicted"/>
<protein>
    <submittedName>
        <fullName evidence="2">Uncharacterized protein</fullName>
    </submittedName>
</protein>
<dbReference type="EMBL" id="CP014578">
    <property type="protein sequence ID" value="ANB74026.1"/>
    <property type="molecule type" value="Genomic_DNA"/>
</dbReference>
<evidence type="ECO:0000313" key="2">
    <source>
        <dbReference type="EMBL" id="ANB74026.1"/>
    </source>
</evidence>
<dbReference type="OrthoDB" id="9019662at2"/>
<dbReference type="Proteomes" id="UP000076852">
    <property type="component" value="Chromosome 1"/>
</dbReference>
<feature type="region of interest" description="Disordered" evidence="1">
    <location>
        <begin position="82"/>
        <end position="108"/>
    </location>
</feature>
<dbReference type="KEGG" id="buz:AYM40_17860"/>
<reference evidence="2 3" key="1">
    <citation type="journal article" date="2016" name="Gene">
        <title>PacBio SMRT assembly of a complex multi-replicon genome reveals chlorocatechol degradative operon in a region of genome plasticity.</title>
        <authorList>
            <person name="Ricker N."/>
            <person name="Shen S.Y."/>
            <person name="Goordial J."/>
            <person name="Jin S."/>
            <person name="Fulthorpe R.R."/>
        </authorList>
    </citation>
    <scope>NUCLEOTIDE SEQUENCE [LARGE SCALE GENOMIC DNA]</scope>
    <source>
        <strain evidence="2 3">OLGA172</strain>
    </source>
</reference>
<accession>A0A160FNV3</accession>
<feature type="compositionally biased region" description="Basic and acidic residues" evidence="1">
    <location>
        <begin position="90"/>
        <end position="100"/>
    </location>
</feature>
<dbReference type="RefSeq" id="WP_063497381.1">
    <property type="nucleotide sequence ID" value="NZ_CP014578.1"/>
</dbReference>
<keyword evidence="3" id="KW-1185">Reference proteome</keyword>
<dbReference type="AlphaFoldDB" id="A0A160FNV3"/>
<sequence length="108" mass="11719">MQIVPGAPRAFAAHKHGWHFANPSVGWANFPPEKAAGVSASGPIKQLPALRSSADQIWRAVPKGTARLTAFISVSAQHLRTPMNSPLRSARPEKRPREAGFDEGWCLN</sequence>
<gene>
    <name evidence="2" type="ORF">AYM40_17860</name>
</gene>
<organism evidence="2 3">
    <name type="scientific">Paraburkholderia phytofirmans OLGA172</name>
    <dbReference type="NCBI Taxonomy" id="1417228"/>
    <lineage>
        <taxon>Bacteria</taxon>
        <taxon>Pseudomonadati</taxon>
        <taxon>Pseudomonadota</taxon>
        <taxon>Betaproteobacteria</taxon>
        <taxon>Burkholderiales</taxon>
        <taxon>Burkholderiaceae</taxon>
        <taxon>Paraburkholderia</taxon>
    </lineage>
</organism>